<reference evidence="2 3" key="1">
    <citation type="submission" date="2016-06" db="EMBL/GenBank/DDBJ databases">
        <title>Complete genome sequences of Bordetella bronchialis and Bordetella flabilis.</title>
        <authorList>
            <person name="LiPuma J.J."/>
            <person name="Spilker T."/>
        </authorList>
    </citation>
    <scope>NUCLEOTIDE SEQUENCE [LARGE SCALE GENOMIC DNA]</scope>
    <source>
        <strain evidence="2 3">AU17976</strain>
    </source>
</reference>
<protein>
    <submittedName>
        <fullName evidence="2">Uncharacterized protein</fullName>
    </submittedName>
</protein>
<gene>
    <name evidence="2" type="ORF">BAU08_03915</name>
</gene>
<feature type="compositionally biased region" description="Basic and acidic residues" evidence="1">
    <location>
        <begin position="16"/>
        <end position="29"/>
    </location>
</feature>
<accession>A0A193FU67</accession>
<dbReference type="RefSeq" id="WP_066668218.1">
    <property type="nucleotide sequence ID" value="NZ_CP016171.1"/>
</dbReference>
<sequence length="86" mass="9384">MLPQPDPNRHAPRPSKKTDLSDPRPDMDHPPAAQAQDQPVFDRATAAAEDDARDGAPNARQNPTPPETGRHNKRGTLRRSGDDETG</sequence>
<proteinExistence type="predicted"/>
<dbReference type="AlphaFoldDB" id="A0A193FU67"/>
<evidence type="ECO:0000313" key="3">
    <source>
        <dbReference type="Proteomes" id="UP000092213"/>
    </source>
</evidence>
<organism evidence="2 3">
    <name type="scientific">Bordetella bronchialis</name>
    <dbReference type="NCBI Taxonomy" id="463025"/>
    <lineage>
        <taxon>Bacteria</taxon>
        <taxon>Pseudomonadati</taxon>
        <taxon>Pseudomonadota</taxon>
        <taxon>Betaproteobacteria</taxon>
        <taxon>Burkholderiales</taxon>
        <taxon>Alcaligenaceae</taxon>
        <taxon>Bordetella</taxon>
    </lineage>
</organism>
<dbReference type="EMBL" id="CP016171">
    <property type="protein sequence ID" value="ANN70589.1"/>
    <property type="molecule type" value="Genomic_DNA"/>
</dbReference>
<evidence type="ECO:0000313" key="2">
    <source>
        <dbReference type="EMBL" id="ANN70589.1"/>
    </source>
</evidence>
<feature type="region of interest" description="Disordered" evidence="1">
    <location>
        <begin position="1"/>
        <end position="86"/>
    </location>
</feature>
<dbReference type="Proteomes" id="UP000092213">
    <property type="component" value="Chromosome"/>
</dbReference>
<dbReference type="STRING" id="463025.BAU08_03915"/>
<name>A0A193FU67_9BORD</name>
<evidence type="ECO:0000256" key="1">
    <source>
        <dbReference type="SAM" id="MobiDB-lite"/>
    </source>
</evidence>